<keyword evidence="2" id="KW-1133">Transmembrane helix</keyword>
<sequence length="231" mass="26345">METLQPVNDDGNSLKTSTTTSESKDKIEPEITSEPQNITKPEFIPREIEFLNWHRGKLRLCDPKGVYKFRHIKPTLFQSFLQLITMLISSASLFYCYYLTYTEPKFLIAGVGEVSSLTWVDVLAFIAIAVIIVTALKNLGIQLKQHYLKSYLLAMFSNSLNRVILNNVRIFIFILIGVGIVVGIQDPTYETIDLEFLNEGVIADIFSALYSLLTVIITFRAFRFCRKELAE</sequence>
<feature type="transmembrane region" description="Helical" evidence="2">
    <location>
        <begin position="164"/>
        <end position="185"/>
    </location>
</feature>
<dbReference type="AlphaFoldDB" id="A0A1L0AUE2"/>
<dbReference type="Proteomes" id="UP000183794">
    <property type="component" value="Unassembled WGS sequence"/>
</dbReference>
<feature type="transmembrane region" description="Helical" evidence="2">
    <location>
        <begin position="80"/>
        <end position="100"/>
    </location>
</feature>
<evidence type="ECO:0000313" key="5">
    <source>
        <dbReference type="Proteomes" id="UP000182660"/>
    </source>
</evidence>
<dbReference type="Proteomes" id="UP000182660">
    <property type="component" value="Unassembled WGS sequence"/>
</dbReference>
<feature type="region of interest" description="Disordered" evidence="1">
    <location>
        <begin position="1"/>
        <end position="32"/>
    </location>
</feature>
<evidence type="ECO:0000256" key="1">
    <source>
        <dbReference type="SAM" id="MobiDB-lite"/>
    </source>
</evidence>
<evidence type="ECO:0000313" key="4">
    <source>
        <dbReference type="EMBL" id="SGY90130.1"/>
    </source>
</evidence>
<proteinExistence type="predicted"/>
<dbReference type="EMBL" id="FPLJ01000031">
    <property type="protein sequence ID" value="SGY86737.1"/>
    <property type="molecule type" value="Genomic_DNA"/>
</dbReference>
<evidence type="ECO:0000313" key="3">
    <source>
        <dbReference type="EMBL" id="SGY86737.1"/>
    </source>
</evidence>
<gene>
    <name evidence="3" type="ORF">MT2528_1111</name>
    <name evidence="4" type="ORF">NVI5450_1081</name>
</gene>
<evidence type="ECO:0000256" key="2">
    <source>
        <dbReference type="SAM" id="Phobius"/>
    </source>
</evidence>
<dbReference type="EMBL" id="FPLD01000036">
    <property type="protein sequence ID" value="SGY90130.1"/>
    <property type="molecule type" value="Genomic_DNA"/>
</dbReference>
<reference evidence="4 6" key="2">
    <citation type="submission" date="2016-11" db="EMBL/GenBank/DDBJ databases">
        <authorList>
            <person name="Jaros S."/>
            <person name="Januszkiewicz K."/>
            <person name="Wedrychowicz H."/>
        </authorList>
    </citation>
    <scope>NUCLEOTIDE SEQUENCE [LARGE SCALE GENOMIC DNA]</scope>
    <source>
        <strain evidence="4">NVI 5450</strain>
    </source>
</reference>
<keyword evidence="2" id="KW-0472">Membrane</keyword>
<protein>
    <submittedName>
        <fullName evidence="4">Uncharacterized protein</fullName>
    </submittedName>
</protein>
<evidence type="ECO:0000313" key="6">
    <source>
        <dbReference type="Proteomes" id="UP000183794"/>
    </source>
</evidence>
<dbReference type="GeneID" id="61294841"/>
<dbReference type="RefSeq" id="WP_075471301.1">
    <property type="nucleotide sequence ID" value="NZ_CAWQZC010000046.1"/>
</dbReference>
<reference evidence="3 5" key="1">
    <citation type="submission" date="2016-11" db="EMBL/GenBank/DDBJ databases">
        <authorList>
            <person name="Klemetsen T."/>
        </authorList>
    </citation>
    <scope>NUCLEOTIDE SEQUENCE [LARGE SCALE GENOMIC DNA]</scope>
    <source>
        <strain evidence="3">MT 2528</strain>
    </source>
</reference>
<feature type="transmembrane region" description="Helical" evidence="2">
    <location>
        <begin position="205"/>
        <end position="222"/>
    </location>
</feature>
<dbReference type="OrthoDB" id="6399801at2"/>
<feature type="transmembrane region" description="Helical" evidence="2">
    <location>
        <begin position="120"/>
        <end position="143"/>
    </location>
</feature>
<keyword evidence="5" id="KW-1185">Reference proteome</keyword>
<accession>A0A1L0AUE2</accession>
<name>A0A1L0AUE2_9GAMM</name>
<organism evidence="4 6">
    <name type="scientific">Moritella viscosa</name>
    <dbReference type="NCBI Taxonomy" id="80854"/>
    <lineage>
        <taxon>Bacteria</taxon>
        <taxon>Pseudomonadati</taxon>
        <taxon>Pseudomonadota</taxon>
        <taxon>Gammaproteobacteria</taxon>
        <taxon>Alteromonadales</taxon>
        <taxon>Moritellaceae</taxon>
        <taxon>Moritella</taxon>
    </lineage>
</organism>
<keyword evidence="2" id="KW-0812">Transmembrane</keyword>